<gene>
    <name evidence="3" type="ORF">GPECTOR_843g81</name>
</gene>
<dbReference type="GO" id="GO:0016020">
    <property type="term" value="C:membrane"/>
    <property type="evidence" value="ECO:0007669"/>
    <property type="project" value="InterPro"/>
</dbReference>
<evidence type="ECO:0000313" key="4">
    <source>
        <dbReference type="Proteomes" id="UP000075714"/>
    </source>
</evidence>
<feature type="transmembrane region" description="Helical" evidence="2">
    <location>
        <begin position="147"/>
        <end position="172"/>
    </location>
</feature>
<evidence type="ECO:0000313" key="3">
    <source>
        <dbReference type="EMBL" id="KXZ41074.1"/>
    </source>
</evidence>
<protein>
    <submittedName>
        <fullName evidence="3">Uncharacterized protein</fullName>
    </submittedName>
</protein>
<dbReference type="InterPro" id="IPR002528">
    <property type="entry name" value="MATE_fam"/>
</dbReference>
<keyword evidence="2" id="KW-0812">Transmembrane</keyword>
<organism evidence="3 4">
    <name type="scientific">Gonium pectorale</name>
    <name type="common">Green alga</name>
    <dbReference type="NCBI Taxonomy" id="33097"/>
    <lineage>
        <taxon>Eukaryota</taxon>
        <taxon>Viridiplantae</taxon>
        <taxon>Chlorophyta</taxon>
        <taxon>core chlorophytes</taxon>
        <taxon>Chlorophyceae</taxon>
        <taxon>CS clade</taxon>
        <taxon>Chlamydomonadales</taxon>
        <taxon>Volvocaceae</taxon>
        <taxon>Gonium</taxon>
    </lineage>
</organism>
<feature type="transmembrane region" description="Helical" evidence="2">
    <location>
        <begin position="103"/>
        <end position="126"/>
    </location>
</feature>
<dbReference type="OrthoDB" id="2126698at2759"/>
<name>A0A150FTY9_GONPE</name>
<dbReference type="STRING" id="33097.A0A150FTY9"/>
<evidence type="ECO:0000256" key="1">
    <source>
        <dbReference type="ARBA" id="ARBA00010199"/>
    </source>
</evidence>
<keyword evidence="4" id="KW-1185">Reference proteome</keyword>
<dbReference type="Proteomes" id="UP000075714">
    <property type="component" value="Unassembled WGS sequence"/>
</dbReference>
<comment type="caution">
    <text evidence="3">The sequence shown here is derived from an EMBL/GenBank/DDBJ whole genome shotgun (WGS) entry which is preliminary data.</text>
</comment>
<feature type="transmembrane region" description="Helical" evidence="2">
    <location>
        <begin position="43"/>
        <end position="65"/>
    </location>
</feature>
<proteinExistence type="inferred from homology"/>
<dbReference type="AlphaFoldDB" id="A0A150FTY9"/>
<dbReference type="GO" id="GO:0042910">
    <property type="term" value="F:xenobiotic transmembrane transporter activity"/>
    <property type="evidence" value="ECO:0007669"/>
    <property type="project" value="InterPro"/>
</dbReference>
<sequence length="200" mass="21023">MPIRSRWAAGSEMVGRRAWTERRPKGRPVSQEVVQNVMLAPSLVAVATFFINIGAHAVLVSALGFSGAPLATTLSRWAQFLLMAGCFDFATALAGRLGPVNTAAHAATLSVVTLTYLACPFALATAGAIRVGNLLGSGQPDAAQRAGILAVVLPGTFMAVMVIILLSCHHVLGYMFNTDPRVVRVISHLALFAALSDARV</sequence>
<keyword evidence="2" id="KW-1133">Transmembrane helix</keyword>
<dbReference type="Pfam" id="PF01554">
    <property type="entry name" value="MatE"/>
    <property type="match status" value="1"/>
</dbReference>
<evidence type="ECO:0000256" key="2">
    <source>
        <dbReference type="SAM" id="Phobius"/>
    </source>
</evidence>
<dbReference type="EMBL" id="LSYV01000839">
    <property type="protein sequence ID" value="KXZ41074.1"/>
    <property type="molecule type" value="Genomic_DNA"/>
</dbReference>
<keyword evidence="2" id="KW-0472">Membrane</keyword>
<feature type="transmembrane region" description="Helical" evidence="2">
    <location>
        <begin position="77"/>
        <end position="97"/>
    </location>
</feature>
<comment type="similarity">
    <text evidence="1">Belongs to the multi antimicrobial extrusion (MATE) (TC 2.A.66.1) family.</text>
</comment>
<dbReference type="GO" id="GO:0015297">
    <property type="term" value="F:antiporter activity"/>
    <property type="evidence" value="ECO:0007669"/>
    <property type="project" value="InterPro"/>
</dbReference>
<accession>A0A150FTY9</accession>
<reference evidence="4" key="1">
    <citation type="journal article" date="2016" name="Nat. Commun.">
        <title>The Gonium pectorale genome demonstrates co-option of cell cycle regulation during the evolution of multicellularity.</title>
        <authorList>
            <person name="Hanschen E.R."/>
            <person name="Marriage T.N."/>
            <person name="Ferris P.J."/>
            <person name="Hamaji T."/>
            <person name="Toyoda A."/>
            <person name="Fujiyama A."/>
            <person name="Neme R."/>
            <person name="Noguchi H."/>
            <person name="Minakuchi Y."/>
            <person name="Suzuki M."/>
            <person name="Kawai-Toyooka H."/>
            <person name="Smith D.R."/>
            <person name="Sparks H."/>
            <person name="Anderson J."/>
            <person name="Bakaric R."/>
            <person name="Luria V."/>
            <person name="Karger A."/>
            <person name="Kirschner M.W."/>
            <person name="Durand P.M."/>
            <person name="Michod R.E."/>
            <person name="Nozaki H."/>
            <person name="Olson B.J."/>
        </authorList>
    </citation>
    <scope>NUCLEOTIDE SEQUENCE [LARGE SCALE GENOMIC DNA]</scope>
    <source>
        <strain evidence="4">NIES-2863</strain>
    </source>
</reference>
<dbReference type="PANTHER" id="PTHR11206">
    <property type="entry name" value="MULTIDRUG RESISTANCE PROTEIN"/>
    <property type="match status" value="1"/>
</dbReference>